<reference evidence="2" key="1">
    <citation type="submission" date="2014-11" db="EMBL/GenBank/DDBJ databases">
        <authorList>
            <person name="Amaro Gonzalez C."/>
        </authorList>
    </citation>
    <scope>NUCLEOTIDE SEQUENCE</scope>
</reference>
<feature type="transmembrane region" description="Helical" evidence="1">
    <location>
        <begin position="13"/>
        <end position="33"/>
    </location>
</feature>
<keyword evidence="1" id="KW-1133">Transmembrane helix</keyword>
<accession>A0A0E9UDK6</accession>
<evidence type="ECO:0000313" key="2">
    <source>
        <dbReference type="EMBL" id="JAH63290.1"/>
    </source>
</evidence>
<protein>
    <submittedName>
        <fullName evidence="2">Uncharacterized protein</fullName>
    </submittedName>
</protein>
<sequence>MVILCANLLGSSILFYSTLFLKFFLLSFCFNGYNEKIHLH</sequence>
<proteinExistence type="predicted"/>
<keyword evidence="1" id="KW-0472">Membrane</keyword>
<dbReference type="EMBL" id="GBXM01045287">
    <property type="protein sequence ID" value="JAH63290.1"/>
    <property type="molecule type" value="Transcribed_RNA"/>
</dbReference>
<evidence type="ECO:0000256" key="1">
    <source>
        <dbReference type="SAM" id="Phobius"/>
    </source>
</evidence>
<name>A0A0E9UDK6_ANGAN</name>
<organism evidence="2">
    <name type="scientific">Anguilla anguilla</name>
    <name type="common">European freshwater eel</name>
    <name type="synonym">Muraena anguilla</name>
    <dbReference type="NCBI Taxonomy" id="7936"/>
    <lineage>
        <taxon>Eukaryota</taxon>
        <taxon>Metazoa</taxon>
        <taxon>Chordata</taxon>
        <taxon>Craniata</taxon>
        <taxon>Vertebrata</taxon>
        <taxon>Euteleostomi</taxon>
        <taxon>Actinopterygii</taxon>
        <taxon>Neopterygii</taxon>
        <taxon>Teleostei</taxon>
        <taxon>Anguilliformes</taxon>
        <taxon>Anguillidae</taxon>
        <taxon>Anguilla</taxon>
    </lineage>
</organism>
<dbReference type="AlphaFoldDB" id="A0A0E9UDK6"/>
<keyword evidence="1" id="KW-0812">Transmembrane</keyword>
<reference evidence="2" key="2">
    <citation type="journal article" date="2015" name="Fish Shellfish Immunol.">
        <title>Early steps in the European eel (Anguilla anguilla)-Vibrio vulnificus interaction in the gills: Role of the RtxA13 toxin.</title>
        <authorList>
            <person name="Callol A."/>
            <person name="Pajuelo D."/>
            <person name="Ebbesson L."/>
            <person name="Teles M."/>
            <person name="MacKenzie S."/>
            <person name="Amaro C."/>
        </authorList>
    </citation>
    <scope>NUCLEOTIDE SEQUENCE</scope>
</reference>